<organism evidence="1 2">
    <name type="scientific">Bradyrhizobium elkanii</name>
    <dbReference type="NCBI Taxonomy" id="29448"/>
    <lineage>
        <taxon>Bacteria</taxon>
        <taxon>Pseudomonadati</taxon>
        <taxon>Pseudomonadota</taxon>
        <taxon>Alphaproteobacteria</taxon>
        <taxon>Hyphomicrobiales</taxon>
        <taxon>Nitrobacteraceae</taxon>
        <taxon>Bradyrhizobium</taxon>
    </lineage>
</organism>
<evidence type="ECO:0000313" key="1">
    <source>
        <dbReference type="EMBL" id="MEY9314708.1"/>
    </source>
</evidence>
<protein>
    <submittedName>
        <fullName evidence="1">Uncharacterized protein</fullName>
    </submittedName>
</protein>
<keyword evidence="2" id="KW-1185">Reference proteome</keyword>
<gene>
    <name evidence="1" type="ORF">ABIF29_001507</name>
</gene>
<dbReference type="RefSeq" id="WP_125459114.1">
    <property type="nucleotide sequence ID" value="NZ_CP126004.1"/>
</dbReference>
<sequence length="107" mass="12178">MDQFIALLFSEIWRDDTRGAFDKPDNRKLASPDGLRRQPGFLAVGAVRRVHLLRDNARVLNFAACSNSFCPSPLDISLKRNRRFELAGVEEPLQHGLALDLRVFRKS</sequence>
<name>A0ABV4EU81_BRAEL</name>
<proteinExistence type="predicted"/>
<evidence type="ECO:0000313" key="2">
    <source>
        <dbReference type="Proteomes" id="UP001565471"/>
    </source>
</evidence>
<dbReference type="Proteomes" id="UP001565471">
    <property type="component" value="Unassembled WGS sequence"/>
</dbReference>
<comment type="caution">
    <text evidence="1">The sequence shown here is derived from an EMBL/GenBank/DDBJ whole genome shotgun (WGS) entry which is preliminary data.</text>
</comment>
<reference evidence="1 2" key="1">
    <citation type="submission" date="2024-07" db="EMBL/GenBank/DDBJ databases">
        <title>Genomic Encyclopedia of Type Strains, Phase V (KMG-V): Genome sequencing to study the core and pangenomes of soil and plant-associated prokaryotes.</title>
        <authorList>
            <person name="Whitman W."/>
        </authorList>
    </citation>
    <scope>NUCLEOTIDE SEQUENCE [LARGE SCALE GENOMIC DNA]</scope>
    <source>
        <strain evidence="1 2">USDA 415</strain>
    </source>
</reference>
<accession>A0ABV4EU81</accession>
<dbReference type="EMBL" id="JBGBZA010000002">
    <property type="protein sequence ID" value="MEY9314708.1"/>
    <property type="molecule type" value="Genomic_DNA"/>
</dbReference>